<dbReference type="SUPFAM" id="SSF160996">
    <property type="entry name" value="HI0933 insert domain-like"/>
    <property type="match status" value="1"/>
</dbReference>
<proteinExistence type="predicted"/>
<dbReference type="EMBL" id="JANCNS010000001">
    <property type="protein sequence ID" value="MCP9198873.1"/>
    <property type="molecule type" value="Genomic_DNA"/>
</dbReference>
<organism evidence="6 7">
    <name type="scientific">Christiangramia oceanisediminis</name>
    <dbReference type="NCBI Taxonomy" id="2920386"/>
    <lineage>
        <taxon>Bacteria</taxon>
        <taxon>Pseudomonadati</taxon>
        <taxon>Bacteroidota</taxon>
        <taxon>Flavobacteriia</taxon>
        <taxon>Flavobacteriales</taxon>
        <taxon>Flavobacteriaceae</taxon>
        <taxon>Christiangramia</taxon>
    </lineage>
</organism>
<dbReference type="InterPro" id="IPR055178">
    <property type="entry name" value="RsdA/BaiN/AoA(So)-like_dom"/>
</dbReference>
<keyword evidence="7" id="KW-1185">Reference proteome</keyword>
<dbReference type="RefSeq" id="WP_241550874.1">
    <property type="nucleotide sequence ID" value="NZ_JANCNS010000001.1"/>
</dbReference>
<dbReference type="Pfam" id="PF03486">
    <property type="entry name" value="HI0933_like"/>
    <property type="match status" value="1"/>
</dbReference>
<comment type="caution">
    <text evidence="6">The sequence shown here is derived from an EMBL/GenBank/DDBJ whole genome shotgun (WGS) entry which is preliminary data.</text>
</comment>
<gene>
    <name evidence="6" type="ORF">MKO06_03075</name>
</gene>
<accession>A0A9X2IA63</accession>
<dbReference type="InterPro" id="IPR036188">
    <property type="entry name" value="FAD/NAD-bd_sf"/>
</dbReference>
<evidence type="ECO:0000256" key="2">
    <source>
        <dbReference type="ARBA" id="ARBA00022630"/>
    </source>
</evidence>
<dbReference type="Pfam" id="PF22780">
    <property type="entry name" value="HI0933_like_1st"/>
    <property type="match status" value="1"/>
</dbReference>
<dbReference type="Gene3D" id="2.40.30.10">
    <property type="entry name" value="Translation factors"/>
    <property type="match status" value="1"/>
</dbReference>
<dbReference type="SUPFAM" id="SSF51905">
    <property type="entry name" value="FAD/NAD(P)-binding domain"/>
    <property type="match status" value="1"/>
</dbReference>
<dbReference type="Gene3D" id="3.50.50.60">
    <property type="entry name" value="FAD/NAD(P)-binding domain"/>
    <property type="match status" value="1"/>
</dbReference>
<evidence type="ECO:0000256" key="3">
    <source>
        <dbReference type="ARBA" id="ARBA00022827"/>
    </source>
</evidence>
<protein>
    <submittedName>
        <fullName evidence="6">NAD(P)/FAD-dependent oxidoreductase</fullName>
    </submittedName>
</protein>
<evidence type="ECO:0000313" key="6">
    <source>
        <dbReference type="EMBL" id="MCP9198873.1"/>
    </source>
</evidence>
<sequence length="409" mass="45478">MDTYDIIIVGGGAAGFFTAINAAEIDPSLRILILERGKEVLSKVKISGGGRCNVTHAEFIPSELVKRYPRGDKELRGPFHSFMTGDTMEWFEKRGIELKIEEDGRIFPVSDSSQSIIDCFNSECRRLNISVLKGHSLKNFSRKDENWHLETSQGEFSTNKLMLATGSNPKVWDLLEKMGHQIISPVPSLFTFNIQDHRIDGLAGISTEAEVKVESTKLESSGPLLITHWGMSGPAILKLSAWGARELNELGYHFSIRVNWLPGRTSQHILAELKQLKTEFPKQLVLKRAQFELPKRLWQKIAIAAGIGSEDNWASLNKEQLLKLSTQLTSASFSVNGKSTFKEEFVTAGGINLKEVDFKSFESKLYPDLYFAGEILNIDAITGGFNFQNAWTGGFLAAQAMSSGARSQN</sequence>
<dbReference type="InterPro" id="IPR057661">
    <property type="entry name" value="RsdA/BaiN/AoA(So)_Rossmann"/>
</dbReference>
<dbReference type="PANTHER" id="PTHR42887:SF2">
    <property type="entry name" value="OS12G0638800 PROTEIN"/>
    <property type="match status" value="1"/>
</dbReference>
<evidence type="ECO:0000259" key="5">
    <source>
        <dbReference type="Pfam" id="PF22780"/>
    </source>
</evidence>
<dbReference type="NCBIfam" id="TIGR00275">
    <property type="entry name" value="aminoacetone oxidase family FAD-binding enzyme"/>
    <property type="match status" value="1"/>
</dbReference>
<dbReference type="PRINTS" id="PR00411">
    <property type="entry name" value="PNDRDTASEI"/>
</dbReference>
<dbReference type="Gene3D" id="1.10.8.260">
    <property type="entry name" value="HI0933 insert domain-like"/>
    <property type="match status" value="1"/>
</dbReference>
<keyword evidence="3" id="KW-0274">FAD</keyword>
<dbReference type="InterPro" id="IPR004792">
    <property type="entry name" value="BaiN-like"/>
</dbReference>
<dbReference type="PRINTS" id="PR00368">
    <property type="entry name" value="FADPNR"/>
</dbReference>
<evidence type="ECO:0000313" key="7">
    <source>
        <dbReference type="Proteomes" id="UP001155280"/>
    </source>
</evidence>
<keyword evidence="2" id="KW-0285">Flavoprotein</keyword>
<reference evidence="6" key="1">
    <citation type="submission" date="2022-07" db="EMBL/GenBank/DDBJ databases">
        <title>Gramela sediminis sp. nov., isolated from deep-sea sediment of the Indian Ocean.</title>
        <authorList>
            <person name="Shi H."/>
        </authorList>
    </citation>
    <scope>NUCLEOTIDE SEQUENCE</scope>
    <source>
        <strain evidence="6">GC03-9</strain>
    </source>
</reference>
<evidence type="ECO:0000256" key="1">
    <source>
        <dbReference type="ARBA" id="ARBA00001974"/>
    </source>
</evidence>
<name>A0A9X2IA63_9FLAO</name>
<evidence type="ECO:0000259" key="4">
    <source>
        <dbReference type="Pfam" id="PF03486"/>
    </source>
</evidence>
<dbReference type="Proteomes" id="UP001155280">
    <property type="component" value="Unassembled WGS sequence"/>
</dbReference>
<comment type="cofactor">
    <cofactor evidence="1">
        <name>FAD</name>
        <dbReference type="ChEBI" id="CHEBI:57692"/>
    </cofactor>
</comment>
<feature type="domain" description="RsdA/BaiN/AoA(So)-like insert" evidence="5">
    <location>
        <begin position="186"/>
        <end position="346"/>
    </location>
</feature>
<feature type="domain" description="RsdA/BaiN/AoA(So)-like Rossmann fold-like" evidence="4">
    <location>
        <begin position="5"/>
        <end position="399"/>
    </location>
</feature>
<dbReference type="PANTHER" id="PTHR42887">
    <property type="entry name" value="OS12G0638800 PROTEIN"/>
    <property type="match status" value="1"/>
</dbReference>
<dbReference type="AlphaFoldDB" id="A0A9X2IA63"/>
<dbReference type="InterPro" id="IPR023166">
    <property type="entry name" value="BaiN-like_dom_sf"/>
</dbReference>